<keyword evidence="6" id="KW-1015">Disulfide bond</keyword>
<dbReference type="Gene3D" id="1.10.1450.10">
    <property type="entry name" value="Tetraspanin"/>
    <property type="match status" value="1"/>
</dbReference>
<dbReference type="PIRSF" id="PIRSF002419">
    <property type="entry name" value="Tetraspanin"/>
    <property type="match status" value="1"/>
</dbReference>
<evidence type="ECO:0000256" key="7">
    <source>
        <dbReference type="RuleBase" id="RU361218"/>
    </source>
</evidence>
<evidence type="ECO:0000256" key="3">
    <source>
        <dbReference type="ARBA" id="ARBA00022692"/>
    </source>
</evidence>
<dbReference type="AlphaFoldDB" id="A0A2T7PWD3"/>
<dbReference type="PANTHER" id="PTHR19282:SF456">
    <property type="entry name" value="CD63 MOLECULE"/>
    <property type="match status" value="1"/>
</dbReference>
<evidence type="ECO:0000256" key="2">
    <source>
        <dbReference type="ARBA" id="ARBA00006840"/>
    </source>
</evidence>
<evidence type="ECO:0000256" key="5">
    <source>
        <dbReference type="ARBA" id="ARBA00023136"/>
    </source>
</evidence>
<feature type="disulfide bond" evidence="6">
    <location>
        <begin position="144"/>
        <end position="174"/>
    </location>
</feature>
<comment type="caution">
    <text evidence="8">The sequence shown here is derived from an EMBL/GenBank/DDBJ whole genome shotgun (WGS) entry which is preliminary data.</text>
</comment>
<evidence type="ECO:0000256" key="4">
    <source>
        <dbReference type="ARBA" id="ARBA00022989"/>
    </source>
</evidence>
<dbReference type="SUPFAM" id="SSF48652">
    <property type="entry name" value="Tetraspanin"/>
    <property type="match status" value="1"/>
</dbReference>
<dbReference type="InterPro" id="IPR000301">
    <property type="entry name" value="Tetraspanin_animals"/>
</dbReference>
<feature type="transmembrane region" description="Helical" evidence="7">
    <location>
        <begin position="12"/>
        <end position="34"/>
    </location>
</feature>
<dbReference type="InterPro" id="IPR018499">
    <property type="entry name" value="Tetraspanin/Peripherin"/>
</dbReference>
<evidence type="ECO:0000313" key="9">
    <source>
        <dbReference type="Proteomes" id="UP000245119"/>
    </source>
</evidence>
<comment type="similarity">
    <text evidence="2 7">Belongs to the tetraspanin (TM4SF) family.</text>
</comment>
<dbReference type="OrthoDB" id="10033535at2759"/>
<dbReference type="PANTHER" id="PTHR19282">
    <property type="entry name" value="TETRASPANIN"/>
    <property type="match status" value="1"/>
</dbReference>
<gene>
    <name evidence="8" type="ORF">C0Q70_00330</name>
</gene>
<dbReference type="STRING" id="400727.A0A2T7PWD3"/>
<evidence type="ECO:0000256" key="6">
    <source>
        <dbReference type="PIRSR" id="PIRSR002419-1"/>
    </source>
</evidence>
<dbReference type="Proteomes" id="UP000245119">
    <property type="component" value="Linkage Group LG1"/>
</dbReference>
<reference evidence="8 9" key="1">
    <citation type="submission" date="2018-04" db="EMBL/GenBank/DDBJ databases">
        <title>The genome of golden apple snail Pomacea canaliculata provides insight into stress tolerance and invasive adaptation.</title>
        <authorList>
            <person name="Liu C."/>
            <person name="Liu B."/>
            <person name="Ren Y."/>
            <person name="Zhang Y."/>
            <person name="Wang H."/>
            <person name="Li S."/>
            <person name="Jiang F."/>
            <person name="Yin L."/>
            <person name="Zhang G."/>
            <person name="Qian W."/>
            <person name="Fan W."/>
        </authorList>
    </citation>
    <scope>NUCLEOTIDE SEQUENCE [LARGE SCALE GENOMIC DNA]</scope>
    <source>
        <strain evidence="8">SZHN2017</strain>
        <tissue evidence="8">Muscle</tissue>
    </source>
</reference>
<protein>
    <recommendedName>
        <fullName evidence="7">Tetraspanin</fullName>
    </recommendedName>
</protein>
<keyword evidence="3 7" id="KW-0812">Transmembrane</keyword>
<organism evidence="8 9">
    <name type="scientific">Pomacea canaliculata</name>
    <name type="common">Golden apple snail</name>
    <dbReference type="NCBI Taxonomy" id="400727"/>
    <lineage>
        <taxon>Eukaryota</taxon>
        <taxon>Metazoa</taxon>
        <taxon>Spiralia</taxon>
        <taxon>Lophotrochozoa</taxon>
        <taxon>Mollusca</taxon>
        <taxon>Gastropoda</taxon>
        <taxon>Caenogastropoda</taxon>
        <taxon>Architaenioglossa</taxon>
        <taxon>Ampullarioidea</taxon>
        <taxon>Ampullariidae</taxon>
        <taxon>Pomacea</taxon>
    </lineage>
</organism>
<dbReference type="InterPro" id="IPR008952">
    <property type="entry name" value="Tetraspanin_EC2_sf"/>
</dbReference>
<dbReference type="PRINTS" id="PR00259">
    <property type="entry name" value="TMFOUR"/>
</dbReference>
<feature type="transmembrane region" description="Helical" evidence="7">
    <location>
        <begin position="202"/>
        <end position="227"/>
    </location>
</feature>
<keyword evidence="4 7" id="KW-1133">Transmembrane helix</keyword>
<keyword evidence="9" id="KW-1185">Reference proteome</keyword>
<proteinExistence type="inferred from homology"/>
<keyword evidence="5 7" id="KW-0472">Membrane</keyword>
<dbReference type="PROSITE" id="PS00421">
    <property type="entry name" value="TM4_1"/>
    <property type="match status" value="1"/>
</dbReference>
<dbReference type="GO" id="GO:0005886">
    <property type="term" value="C:plasma membrane"/>
    <property type="evidence" value="ECO:0007669"/>
    <property type="project" value="TreeGrafter"/>
</dbReference>
<dbReference type="CDD" id="cd03127">
    <property type="entry name" value="tetraspanin_LEL"/>
    <property type="match status" value="1"/>
</dbReference>
<dbReference type="EMBL" id="PZQS01000001">
    <property type="protein sequence ID" value="PVD37729.1"/>
    <property type="molecule type" value="Genomic_DNA"/>
</dbReference>
<comment type="subcellular location">
    <subcellularLocation>
        <location evidence="1 7">Membrane</location>
        <topology evidence="1 7">Multi-pass membrane protein</topology>
    </subcellularLocation>
</comment>
<accession>A0A2T7PWD3</accession>
<name>A0A2T7PWD3_POMCA</name>
<dbReference type="InterPro" id="IPR018503">
    <property type="entry name" value="Tetraspanin_CS"/>
</dbReference>
<feature type="transmembrane region" description="Helical" evidence="7">
    <location>
        <begin position="54"/>
        <end position="75"/>
    </location>
</feature>
<sequence>MVEGGMKCIKFLLFAFNLIFVIAAIAIIAVGAYVQIKLTEYYDFFGNQYAGPGILLIVVGVFIFIIAFFGCMGAIKENYCLVMTFAVLLALIFILMIAGGIAGFVLRNDIEDKVVDVLKNEVTNYNKNPGVTDAWNVLQQEFQCCGVTNSSDWKQASDLNTTYPWSCCMDSEACKTKQNITYDDIYKQACESAFIGWMKDKVAIIGGVGIGLAFVMVVGVLFACCLARAIRKEYEVV</sequence>
<evidence type="ECO:0000256" key="1">
    <source>
        <dbReference type="ARBA" id="ARBA00004141"/>
    </source>
</evidence>
<dbReference type="OMA" id="RSWDIMQ"/>
<feature type="transmembrane region" description="Helical" evidence="7">
    <location>
        <begin position="82"/>
        <end position="106"/>
    </location>
</feature>
<dbReference type="Pfam" id="PF00335">
    <property type="entry name" value="Tetraspanin"/>
    <property type="match status" value="1"/>
</dbReference>
<evidence type="ECO:0000313" key="8">
    <source>
        <dbReference type="EMBL" id="PVD37729.1"/>
    </source>
</evidence>